<dbReference type="Proteomes" id="UP000029738">
    <property type="component" value="Unassembled WGS sequence"/>
</dbReference>
<evidence type="ECO:0000259" key="6">
    <source>
        <dbReference type="Pfam" id="PF07992"/>
    </source>
</evidence>
<evidence type="ECO:0000313" key="8">
    <source>
        <dbReference type="Proteomes" id="UP000029738"/>
    </source>
</evidence>
<dbReference type="PRINTS" id="PR00368">
    <property type="entry name" value="FADPNR"/>
</dbReference>
<dbReference type="InterPro" id="IPR036188">
    <property type="entry name" value="FAD/NAD-bd_sf"/>
</dbReference>
<reference evidence="7" key="1">
    <citation type="journal article" date="2015" name="Genome Announc.">
        <title>Draft Genome Sequence of Tolypothrix boutellei Strain VB521301.</title>
        <authorList>
            <person name="Chandrababunaidu M.M."/>
            <person name="Singh D."/>
            <person name="Sen D."/>
            <person name="Bhan S."/>
            <person name="Das S."/>
            <person name="Gupta A."/>
            <person name="Adhikary S.P."/>
            <person name="Tripathy S."/>
        </authorList>
    </citation>
    <scope>NUCLEOTIDE SEQUENCE</scope>
    <source>
        <strain evidence="7">VB521301</strain>
    </source>
</reference>
<dbReference type="GO" id="GO:0019646">
    <property type="term" value="P:aerobic electron transport chain"/>
    <property type="evidence" value="ECO:0007669"/>
    <property type="project" value="TreeGrafter"/>
</dbReference>
<dbReference type="SUPFAM" id="SSF51905">
    <property type="entry name" value="FAD/NAD(P)-binding domain"/>
    <property type="match status" value="1"/>
</dbReference>
<dbReference type="InterPro" id="IPR051169">
    <property type="entry name" value="NADH-Q_oxidoreductase"/>
</dbReference>
<evidence type="ECO:0000256" key="3">
    <source>
        <dbReference type="ARBA" id="ARBA00022630"/>
    </source>
</evidence>
<sequence>MNSPVYQTVIVGGGFTGLFTALHLAREHYPRSVILIDKNERFCFKPLLYEYFDGEMDTFQVVPRFSELLKGSGIIFVQDTVQSIDLHQQEVKLASGNTYNYSNLVLALGSVTGYHGVEGAKEYAFPFWTQADAIALERHLRDCLQTAVQTDDPEQRRTLLTTVVVGGGASGVEMAATLADFLPHWYSALGGNPDEIRVLLLNHGEKILGGDINDPLRVIAEKELQNRSLSIEILTGAEATAVQPNAIEYKSNNQVKTLPASTTIWTAGTSIHPLIQNLPIPKEHQDRHGRPLVTSTMQLLDFPEVFAGGDCVGVGDNSLPPTAQVAYQQGANIASNLKALALGEELKPAKVNIRGTLLKLGINDAAANLFNVFEVAGEPAHLIRQGTYLTLLPTPIHDFKATTEWLDEEIFHRHLDPHDVGKKVVQAVEFIGAGVVGVLAARKLLKMLGDEDRRGQEDEEIKI</sequence>
<dbReference type="PANTHER" id="PTHR42913:SF3">
    <property type="entry name" value="64 KDA MITOCHONDRIAL NADH DEHYDROGENASE (EUROFUNG)"/>
    <property type="match status" value="1"/>
</dbReference>
<keyword evidence="8" id="KW-1185">Reference proteome</keyword>
<reference evidence="7" key="2">
    <citation type="submission" date="2019-11" db="EMBL/GenBank/DDBJ databases">
        <title>Improved Assembly of Tolypothrix boutellei genome.</title>
        <authorList>
            <person name="Sarangi A.N."/>
            <person name="Mukherjee M."/>
            <person name="Ghosh S."/>
            <person name="Singh D."/>
            <person name="Das A."/>
            <person name="Kant S."/>
            <person name="Prusty A."/>
            <person name="Tripathy S."/>
        </authorList>
    </citation>
    <scope>NUCLEOTIDE SEQUENCE</scope>
    <source>
        <strain evidence="7">VB521301</strain>
    </source>
</reference>
<gene>
    <name evidence="7" type="ORF">DA73_0400016870</name>
</gene>
<protein>
    <submittedName>
        <fullName evidence="7">NAD(P)/FAD-dependent oxidoreductase</fullName>
    </submittedName>
</protein>
<evidence type="ECO:0000256" key="5">
    <source>
        <dbReference type="ARBA" id="ARBA00023002"/>
    </source>
</evidence>
<name>A0A8S9T4R0_9CYAN</name>
<dbReference type="EMBL" id="JHEG04000001">
    <property type="protein sequence ID" value="KAF3886967.1"/>
    <property type="molecule type" value="Genomic_DNA"/>
</dbReference>
<organism evidence="7 8">
    <name type="scientific">Tolypothrix bouteillei VB521301</name>
    <dbReference type="NCBI Taxonomy" id="1479485"/>
    <lineage>
        <taxon>Bacteria</taxon>
        <taxon>Bacillati</taxon>
        <taxon>Cyanobacteriota</taxon>
        <taxon>Cyanophyceae</taxon>
        <taxon>Nostocales</taxon>
        <taxon>Tolypothrichaceae</taxon>
        <taxon>Tolypothrix</taxon>
    </lineage>
</organism>
<dbReference type="Gene3D" id="3.50.50.100">
    <property type="match status" value="1"/>
</dbReference>
<feature type="domain" description="FAD/NAD(P)-binding" evidence="6">
    <location>
        <begin position="6"/>
        <end position="330"/>
    </location>
</feature>
<proteinExistence type="inferred from homology"/>
<comment type="cofactor">
    <cofactor evidence="1">
        <name>FAD</name>
        <dbReference type="ChEBI" id="CHEBI:57692"/>
    </cofactor>
</comment>
<comment type="caution">
    <text evidence="7">The sequence shown here is derived from an EMBL/GenBank/DDBJ whole genome shotgun (WGS) entry which is preliminary data.</text>
</comment>
<dbReference type="RefSeq" id="WP_038082824.1">
    <property type="nucleotide sequence ID" value="NZ_JHEG04000001.1"/>
</dbReference>
<comment type="similarity">
    <text evidence="2">Belongs to the NADH dehydrogenase family.</text>
</comment>
<keyword evidence="3" id="KW-0285">Flavoprotein</keyword>
<dbReference type="PANTHER" id="PTHR42913">
    <property type="entry name" value="APOPTOSIS-INDUCING FACTOR 1"/>
    <property type="match status" value="1"/>
</dbReference>
<keyword evidence="5" id="KW-0560">Oxidoreductase</keyword>
<dbReference type="InterPro" id="IPR023753">
    <property type="entry name" value="FAD/NAD-binding_dom"/>
</dbReference>
<evidence type="ECO:0000256" key="2">
    <source>
        <dbReference type="ARBA" id="ARBA00005272"/>
    </source>
</evidence>
<dbReference type="GO" id="GO:0003955">
    <property type="term" value="F:NAD(P)H dehydrogenase (quinone) activity"/>
    <property type="evidence" value="ECO:0007669"/>
    <property type="project" value="TreeGrafter"/>
</dbReference>
<keyword evidence="4" id="KW-0274">FAD</keyword>
<dbReference type="AlphaFoldDB" id="A0A8S9T4R0"/>
<dbReference type="PRINTS" id="PR00469">
    <property type="entry name" value="PNDRDTASEII"/>
</dbReference>
<accession>A0A8S9T4R0</accession>
<dbReference type="Pfam" id="PF07992">
    <property type="entry name" value="Pyr_redox_2"/>
    <property type="match status" value="1"/>
</dbReference>
<evidence type="ECO:0000256" key="4">
    <source>
        <dbReference type="ARBA" id="ARBA00022827"/>
    </source>
</evidence>
<evidence type="ECO:0000256" key="1">
    <source>
        <dbReference type="ARBA" id="ARBA00001974"/>
    </source>
</evidence>
<evidence type="ECO:0000313" key="7">
    <source>
        <dbReference type="EMBL" id="KAF3886967.1"/>
    </source>
</evidence>